<evidence type="ECO:0000313" key="3">
    <source>
        <dbReference type="EMBL" id="EKM80568.1"/>
    </source>
</evidence>
<dbReference type="RefSeq" id="XP_007328237.1">
    <property type="nucleotide sequence ID" value="XM_007328175.1"/>
</dbReference>
<evidence type="ECO:0008006" key="5">
    <source>
        <dbReference type="Google" id="ProtNLM"/>
    </source>
</evidence>
<proteinExistence type="predicted"/>
<evidence type="ECO:0000256" key="1">
    <source>
        <dbReference type="SAM" id="MobiDB-lite"/>
    </source>
</evidence>
<keyword evidence="4" id="KW-1185">Reference proteome</keyword>
<feature type="region of interest" description="Disordered" evidence="1">
    <location>
        <begin position="1"/>
        <end position="52"/>
    </location>
</feature>
<dbReference type="OrthoDB" id="3270770at2759"/>
<dbReference type="OMA" id="IANCHPN"/>
<keyword evidence="2" id="KW-1133">Transmembrane helix</keyword>
<evidence type="ECO:0000313" key="4">
    <source>
        <dbReference type="Proteomes" id="UP000008493"/>
    </source>
</evidence>
<dbReference type="InParanoid" id="K5XBD7"/>
<dbReference type="eggNOG" id="ENOG502SW09">
    <property type="taxonomic scope" value="Eukaryota"/>
</dbReference>
<keyword evidence="2" id="KW-0472">Membrane</keyword>
<dbReference type="AlphaFoldDB" id="K5XBD7"/>
<dbReference type="EMBL" id="JH971388">
    <property type="protein sequence ID" value="EKM80568.1"/>
    <property type="molecule type" value="Genomic_DNA"/>
</dbReference>
<organism evidence="3 4">
    <name type="scientific">Agaricus bisporus var. burnettii (strain JB137-S8 / ATCC MYA-4627 / FGSC 10392)</name>
    <name type="common">White button mushroom</name>
    <dbReference type="NCBI Taxonomy" id="597362"/>
    <lineage>
        <taxon>Eukaryota</taxon>
        <taxon>Fungi</taxon>
        <taxon>Dikarya</taxon>
        <taxon>Basidiomycota</taxon>
        <taxon>Agaricomycotina</taxon>
        <taxon>Agaricomycetes</taxon>
        <taxon>Agaricomycetidae</taxon>
        <taxon>Agaricales</taxon>
        <taxon>Agaricineae</taxon>
        <taxon>Agaricaceae</taxon>
        <taxon>Agaricus</taxon>
    </lineage>
</organism>
<feature type="compositionally biased region" description="Low complexity" evidence="1">
    <location>
        <begin position="18"/>
        <end position="31"/>
    </location>
</feature>
<dbReference type="KEGG" id="abp:AGABI1DRAFT126629"/>
<dbReference type="Proteomes" id="UP000008493">
    <property type="component" value="Unassembled WGS sequence"/>
</dbReference>
<evidence type="ECO:0000256" key="2">
    <source>
        <dbReference type="SAM" id="Phobius"/>
    </source>
</evidence>
<dbReference type="HOGENOM" id="CLU_1481551_0_0_1"/>
<feature type="transmembrane region" description="Helical" evidence="2">
    <location>
        <begin position="138"/>
        <end position="157"/>
    </location>
</feature>
<reference evidence="4" key="1">
    <citation type="journal article" date="2012" name="Proc. Natl. Acad. Sci. U.S.A.">
        <title>Genome sequence of the button mushroom Agaricus bisporus reveals mechanisms governing adaptation to a humic-rich ecological niche.</title>
        <authorList>
            <person name="Morin E."/>
            <person name="Kohler A."/>
            <person name="Baker A.R."/>
            <person name="Foulongne-Oriol M."/>
            <person name="Lombard V."/>
            <person name="Nagy L.G."/>
            <person name="Ohm R.A."/>
            <person name="Patyshakuliyeva A."/>
            <person name="Brun A."/>
            <person name="Aerts A.L."/>
            <person name="Bailey A.M."/>
            <person name="Billette C."/>
            <person name="Coutinho P.M."/>
            <person name="Deakin G."/>
            <person name="Doddapaneni H."/>
            <person name="Floudas D."/>
            <person name="Grimwood J."/>
            <person name="Hilden K."/>
            <person name="Kuees U."/>
            <person name="LaButti K.M."/>
            <person name="Lapidus A."/>
            <person name="Lindquist E.A."/>
            <person name="Lucas S.M."/>
            <person name="Murat C."/>
            <person name="Riley R.W."/>
            <person name="Salamov A.A."/>
            <person name="Schmutz J."/>
            <person name="Subramanian V."/>
            <person name="Woesten H.A.B."/>
            <person name="Xu J."/>
            <person name="Eastwood D.C."/>
            <person name="Foster G.D."/>
            <person name="Sonnenberg A.S."/>
            <person name="Cullen D."/>
            <person name="de Vries R.P."/>
            <person name="Lundell T."/>
            <person name="Hibbett D.S."/>
            <person name="Henrissat B."/>
            <person name="Burton K.S."/>
            <person name="Kerrigan R.W."/>
            <person name="Challen M.P."/>
            <person name="Grigoriev I.V."/>
            <person name="Martin F."/>
        </authorList>
    </citation>
    <scope>NUCLEOTIDE SEQUENCE [LARGE SCALE GENOMIC DNA]</scope>
    <source>
        <strain evidence="4">JB137-S8 / ATCC MYA-4627 / FGSC 10392</strain>
    </source>
</reference>
<gene>
    <name evidence="3" type="ORF">AGABI1DRAFT_126629</name>
</gene>
<protein>
    <recommendedName>
        <fullName evidence="5">Transmembrane protein</fullName>
    </recommendedName>
</protein>
<keyword evidence="2" id="KW-0812">Transmembrane</keyword>
<name>K5XBD7_AGABU</name>
<accession>K5XBD7</accession>
<dbReference type="GeneID" id="18826551"/>
<sequence length="194" mass="21533">MFNKPTTKTPLPHNTRLSIETSTTTTISPPSDDAIAYPPPPMASPPRDDAHNTTQQELAFQISLQNLELQMISYQTHSSDSPNGASEKDIERVALAMENIANCHPNPKAKSYWKNKAKKFRRANSNKRDGVLKSVTKGFMIVLMTPFYILGATLWAIGTVFGRFGSSAFEGVGRLRKKVRYNDGNSLKSKPNAY</sequence>